<organism evidence="2 3">
    <name type="scientific">Eiseniibacteriota bacterium</name>
    <dbReference type="NCBI Taxonomy" id="2212470"/>
    <lineage>
        <taxon>Bacteria</taxon>
        <taxon>Candidatus Eiseniibacteriota</taxon>
    </lineage>
</organism>
<evidence type="ECO:0000256" key="1">
    <source>
        <dbReference type="SAM" id="MobiDB-lite"/>
    </source>
</evidence>
<accession>A0A538SIL8</accession>
<proteinExistence type="predicted"/>
<protein>
    <submittedName>
        <fullName evidence="2">Uncharacterized protein</fullName>
    </submittedName>
</protein>
<dbReference type="EMBL" id="VBOS01000385">
    <property type="protein sequence ID" value="TMQ51205.1"/>
    <property type="molecule type" value="Genomic_DNA"/>
</dbReference>
<sequence>MMAGRERMRVAQAWIEPLADDPEAISALAVARERLPAGRALEGLRRMRIFELSGALPERASLGELLHRSIQFYNPAKERCTLRLDPLEAAPLAADEIGVLVLERGGERRAAAERWWRHETGESAEIREGIAWVMRLGNRSQAERAAEDLTILRGREHGLLCNPHWQQARIAALEIPLPWIAGEEPARGRGRSRSATPDRPARSRSAAQMKGRTDSRRRTPAKKRSARRRQA</sequence>
<comment type="caution">
    <text evidence="2">The sequence shown here is derived from an EMBL/GenBank/DDBJ whole genome shotgun (WGS) entry which is preliminary data.</text>
</comment>
<gene>
    <name evidence="2" type="ORF">E6K72_10715</name>
</gene>
<evidence type="ECO:0000313" key="2">
    <source>
        <dbReference type="EMBL" id="TMQ51205.1"/>
    </source>
</evidence>
<dbReference type="Proteomes" id="UP000317716">
    <property type="component" value="Unassembled WGS sequence"/>
</dbReference>
<feature type="compositionally biased region" description="Basic residues" evidence="1">
    <location>
        <begin position="218"/>
        <end position="231"/>
    </location>
</feature>
<evidence type="ECO:0000313" key="3">
    <source>
        <dbReference type="Proteomes" id="UP000317716"/>
    </source>
</evidence>
<reference evidence="2 3" key="1">
    <citation type="journal article" date="2019" name="Nat. Microbiol.">
        <title>Mediterranean grassland soil C-N compound turnover is dependent on rainfall and depth, and is mediated by genomically divergent microorganisms.</title>
        <authorList>
            <person name="Diamond S."/>
            <person name="Andeer P.F."/>
            <person name="Li Z."/>
            <person name="Crits-Christoph A."/>
            <person name="Burstein D."/>
            <person name="Anantharaman K."/>
            <person name="Lane K.R."/>
            <person name="Thomas B.C."/>
            <person name="Pan C."/>
            <person name="Northen T.R."/>
            <person name="Banfield J.F."/>
        </authorList>
    </citation>
    <scope>NUCLEOTIDE SEQUENCE [LARGE SCALE GENOMIC DNA]</scope>
    <source>
        <strain evidence="2">WS_2</strain>
    </source>
</reference>
<feature type="region of interest" description="Disordered" evidence="1">
    <location>
        <begin position="183"/>
        <end position="231"/>
    </location>
</feature>
<name>A0A538SIL8_UNCEI</name>
<dbReference type="AlphaFoldDB" id="A0A538SIL8"/>